<evidence type="ECO:0000256" key="6">
    <source>
        <dbReference type="ARBA" id="ARBA00022485"/>
    </source>
</evidence>
<dbReference type="GO" id="GO:0000155">
    <property type="term" value="F:phosphorelay sensor kinase activity"/>
    <property type="evidence" value="ECO:0007669"/>
    <property type="project" value="InterPro"/>
</dbReference>
<keyword evidence="6" id="KW-0004">4Fe-4S</keyword>
<reference evidence="21 22" key="1">
    <citation type="journal article" date="2010" name="J. Bacteriol.">
        <title>The complete genome sequence of Croceibacter atlanticus HTCC2559T.</title>
        <authorList>
            <person name="Oh H.M."/>
            <person name="Kang I."/>
            <person name="Ferriera S."/>
            <person name="Giovannoni S.J."/>
            <person name="Cho J.C."/>
        </authorList>
    </citation>
    <scope>NUCLEOTIDE SEQUENCE [LARGE SCALE GENOMIC DNA]</scope>
    <source>
        <strain evidence="22">ATCC BAA-628 / HTCC2559 / KCTC 12090</strain>
    </source>
</reference>
<evidence type="ECO:0000256" key="8">
    <source>
        <dbReference type="ARBA" id="ARBA00022553"/>
    </source>
</evidence>
<evidence type="ECO:0000256" key="11">
    <source>
        <dbReference type="ARBA" id="ARBA00022741"/>
    </source>
</evidence>
<proteinExistence type="predicted"/>
<evidence type="ECO:0000256" key="13">
    <source>
        <dbReference type="ARBA" id="ARBA00022840"/>
    </source>
</evidence>
<dbReference type="InterPro" id="IPR011990">
    <property type="entry name" value="TPR-like_helical_dom_sf"/>
</dbReference>
<dbReference type="GO" id="GO:0005524">
    <property type="term" value="F:ATP binding"/>
    <property type="evidence" value="ECO:0007669"/>
    <property type="project" value="UniProtKB-KW"/>
</dbReference>
<dbReference type="InterPro" id="IPR050482">
    <property type="entry name" value="Sensor_HK_TwoCompSys"/>
</dbReference>
<dbReference type="GO" id="GO:0051539">
    <property type="term" value="F:4 iron, 4 sulfur cluster binding"/>
    <property type="evidence" value="ECO:0007669"/>
    <property type="project" value="UniProtKB-KW"/>
</dbReference>
<dbReference type="HOGENOM" id="CLU_000445_106_2_10"/>
<keyword evidence="7" id="KW-0963">Cytoplasm</keyword>
<comment type="subcellular location">
    <subcellularLocation>
        <location evidence="3">Cytoplasm</location>
    </subcellularLocation>
</comment>
<dbReference type="SMART" id="SM00387">
    <property type="entry name" value="HATPase_c"/>
    <property type="match status" value="1"/>
</dbReference>
<dbReference type="eggNOG" id="COG0457">
    <property type="taxonomic scope" value="Bacteria"/>
</dbReference>
<dbReference type="CDD" id="cd16917">
    <property type="entry name" value="HATPase_UhpB-NarQ-NarX-like"/>
    <property type="match status" value="1"/>
</dbReference>
<keyword evidence="15" id="KW-0902">Two-component regulatory system</keyword>
<dbReference type="InterPro" id="IPR005467">
    <property type="entry name" value="His_kinase_dom"/>
</dbReference>
<evidence type="ECO:0000256" key="17">
    <source>
        <dbReference type="ARBA" id="ARBA00024827"/>
    </source>
</evidence>
<evidence type="ECO:0000256" key="4">
    <source>
        <dbReference type="ARBA" id="ARBA00012438"/>
    </source>
</evidence>
<evidence type="ECO:0000313" key="22">
    <source>
        <dbReference type="Proteomes" id="UP000002297"/>
    </source>
</evidence>
<feature type="transmembrane region" description="Helical" evidence="19">
    <location>
        <begin position="344"/>
        <end position="363"/>
    </location>
</feature>
<keyword evidence="8" id="KW-0597">Phosphoprotein</keyword>
<dbReference type="InterPro" id="IPR004358">
    <property type="entry name" value="Sig_transdc_His_kin-like_C"/>
</dbReference>
<evidence type="ECO:0000256" key="9">
    <source>
        <dbReference type="ARBA" id="ARBA00022679"/>
    </source>
</evidence>
<protein>
    <recommendedName>
        <fullName evidence="5">Oxygen sensor histidine kinase NreB</fullName>
        <ecNumber evidence="4">2.7.13.3</ecNumber>
    </recommendedName>
    <alternativeName>
        <fullName evidence="18">Nitrogen regulation protein B</fullName>
    </alternativeName>
</protein>
<evidence type="ECO:0000256" key="10">
    <source>
        <dbReference type="ARBA" id="ARBA00022723"/>
    </source>
</evidence>
<dbReference type="PRINTS" id="PR00344">
    <property type="entry name" value="BCTRLSENSOR"/>
</dbReference>
<comment type="cofactor">
    <cofactor evidence="2">
        <name>[4Fe-4S] cluster</name>
        <dbReference type="ChEBI" id="CHEBI:49883"/>
    </cofactor>
</comment>
<feature type="domain" description="Histidine kinase" evidence="20">
    <location>
        <begin position="515"/>
        <end position="603"/>
    </location>
</feature>
<keyword evidence="11" id="KW-0547">Nucleotide-binding</keyword>
<evidence type="ECO:0000256" key="15">
    <source>
        <dbReference type="ARBA" id="ARBA00023012"/>
    </source>
</evidence>
<evidence type="ECO:0000256" key="14">
    <source>
        <dbReference type="ARBA" id="ARBA00023004"/>
    </source>
</evidence>
<sequence>MCFTIKAQQYKVIDSLLNDYNIDGARAIISKTSYKDSSEKLLDNAQYYVFTNQLDSAFINLFNVDTLSLSPINKARYLDYLGKTHIADDDIDKGYLYSIRAKEQYLKVKELYDANAFNLTLYNLFADQEYYNYEPDQLLELFGEQAIENEWNDQVADYYIQIALLNFNYDNKKEVMQNLDLALEYLKDDNYALERARIFAIKSVYYAQITQELDSADYYIEKADVIEKRFNIPYKTYYTLINKAAITRLRGNYKETINLLKQAETLKHNLYKKSNLKFLYSLLANDYEDQENYKTSLEYLKKHINYRDSVNIADQFVNLTKYQTVQKDKQILLEQQQKTKNKNLAIIFGGFLIAVSIIGLLVYKNTNRKKKIAEQQSELEKQKLQTFLKEQELTTIDAIIEGQEKERQKLAGDLHDSVGATLATARLQFSHLKKHKNSLDNLDDIFSNTEELLSQAYHEIRNMSHLKNSGVLAKKSLVPAIENLAKNASVSTSLQVEVNHYGLEDRLDNNLEISIFRIIQELVTNIIKHANASEASITLTQHDDDLNIIVEDNGKGFNLSAIDKQGLGLSSIEKRVNFLHGDINIDSTVGKGTTIIIDIPLKTNAS</sequence>
<evidence type="ECO:0000256" key="19">
    <source>
        <dbReference type="SAM" id="Phobius"/>
    </source>
</evidence>
<evidence type="ECO:0000256" key="5">
    <source>
        <dbReference type="ARBA" id="ARBA00017322"/>
    </source>
</evidence>
<keyword evidence="19" id="KW-1133">Transmembrane helix</keyword>
<dbReference type="STRING" id="216432.CA2559_12538"/>
<keyword evidence="19" id="KW-0472">Membrane</keyword>
<evidence type="ECO:0000256" key="16">
    <source>
        <dbReference type="ARBA" id="ARBA00023014"/>
    </source>
</evidence>
<evidence type="ECO:0000256" key="3">
    <source>
        <dbReference type="ARBA" id="ARBA00004496"/>
    </source>
</evidence>
<dbReference type="PANTHER" id="PTHR24421">
    <property type="entry name" value="NITRATE/NITRITE SENSOR PROTEIN NARX-RELATED"/>
    <property type="match status" value="1"/>
</dbReference>
<keyword evidence="13" id="KW-0067">ATP-binding</keyword>
<dbReference type="EMBL" id="CP002046">
    <property type="protein sequence ID" value="EAP86866.1"/>
    <property type="molecule type" value="Genomic_DNA"/>
</dbReference>
<evidence type="ECO:0000313" key="21">
    <source>
        <dbReference type="EMBL" id="EAP86866.1"/>
    </source>
</evidence>
<gene>
    <name evidence="21" type="ordered locus">CA2559_12538</name>
</gene>
<dbReference type="EC" id="2.7.13.3" evidence="4"/>
<keyword evidence="12 21" id="KW-0418">Kinase</keyword>
<evidence type="ECO:0000256" key="18">
    <source>
        <dbReference type="ARBA" id="ARBA00030800"/>
    </source>
</evidence>
<dbReference type="GO" id="GO:0005737">
    <property type="term" value="C:cytoplasm"/>
    <property type="evidence" value="ECO:0007669"/>
    <property type="project" value="UniProtKB-SubCell"/>
</dbReference>
<dbReference type="GO" id="GO:0046983">
    <property type="term" value="F:protein dimerization activity"/>
    <property type="evidence" value="ECO:0007669"/>
    <property type="project" value="InterPro"/>
</dbReference>
<dbReference type="PANTHER" id="PTHR24421:SF10">
    <property type="entry name" value="NITRATE_NITRITE SENSOR PROTEIN NARQ"/>
    <property type="match status" value="1"/>
</dbReference>
<evidence type="ECO:0000259" key="20">
    <source>
        <dbReference type="PROSITE" id="PS50109"/>
    </source>
</evidence>
<dbReference type="eggNOG" id="COG4585">
    <property type="taxonomic scope" value="Bacteria"/>
</dbReference>
<dbReference type="Proteomes" id="UP000002297">
    <property type="component" value="Chromosome"/>
</dbReference>
<comment type="function">
    <text evidence="17">Member of the two-component regulatory system NreB/NreC involved in the control of dissimilatory nitrate/nitrite reduction in response to oxygen. NreB functions as a direct oxygen sensor histidine kinase which is autophosphorylated, in the absence of oxygen, probably at the conserved histidine residue, and transfers its phosphate group probably to a conserved aspartate residue of NreC. NreB/NreC activates the expression of the nitrate (narGHJI) and nitrite (nir) reductase operons, as well as the putative nitrate transporter gene narT.</text>
</comment>
<keyword evidence="9" id="KW-0808">Transferase</keyword>
<evidence type="ECO:0000256" key="12">
    <source>
        <dbReference type="ARBA" id="ARBA00022777"/>
    </source>
</evidence>
<dbReference type="InterPro" id="IPR036890">
    <property type="entry name" value="HATPase_C_sf"/>
</dbReference>
<dbReference type="Gene3D" id="3.30.565.10">
    <property type="entry name" value="Histidine kinase-like ATPase, C-terminal domain"/>
    <property type="match status" value="1"/>
</dbReference>
<dbReference type="InterPro" id="IPR003594">
    <property type="entry name" value="HATPase_dom"/>
</dbReference>
<dbReference type="GO" id="GO:0016020">
    <property type="term" value="C:membrane"/>
    <property type="evidence" value="ECO:0007669"/>
    <property type="project" value="InterPro"/>
</dbReference>
<dbReference type="Gene3D" id="1.20.5.1930">
    <property type="match status" value="1"/>
</dbReference>
<keyword evidence="22" id="KW-1185">Reference proteome</keyword>
<evidence type="ECO:0000256" key="7">
    <source>
        <dbReference type="ARBA" id="ARBA00022490"/>
    </source>
</evidence>
<dbReference type="GO" id="GO:0046872">
    <property type="term" value="F:metal ion binding"/>
    <property type="evidence" value="ECO:0007669"/>
    <property type="project" value="UniProtKB-KW"/>
</dbReference>
<comment type="catalytic activity">
    <reaction evidence="1">
        <text>ATP + protein L-histidine = ADP + protein N-phospho-L-histidine.</text>
        <dbReference type="EC" id="2.7.13.3"/>
    </reaction>
</comment>
<evidence type="ECO:0000256" key="2">
    <source>
        <dbReference type="ARBA" id="ARBA00001966"/>
    </source>
</evidence>
<dbReference type="SUPFAM" id="SSF55874">
    <property type="entry name" value="ATPase domain of HSP90 chaperone/DNA topoisomerase II/histidine kinase"/>
    <property type="match status" value="1"/>
</dbReference>
<dbReference type="AlphaFoldDB" id="A3UAN0"/>
<accession>A3UAN0</accession>
<dbReference type="PROSITE" id="PS50109">
    <property type="entry name" value="HIS_KIN"/>
    <property type="match status" value="1"/>
</dbReference>
<name>A3UAN0_CROAH</name>
<keyword evidence="14" id="KW-0408">Iron</keyword>
<dbReference type="KEGG" id="cat:CA2559_12538"/>
<dbReference type="SUPFAM" id="SSF48452">
    <property type="entry name" value="TPR-like"/>
    <property type="match status" value="1"/>
</dbReference>
<organism evidence="21 22">
    <name type="scientific">Croceibacter atlanticus (strain ATCC BAA-628 / JCM 21780 / CIP 108009 / IAM 15332 / KCTC 12090 / HTCC2559)</name>
    <dbReference type="NCBI Taxonomy" id="216432"/>
    <lineage>
        <taxon>Bacteria</taxon>
        <taxon>Pseudomonadati</taxon>
        <taxon>Bacteroidota</taxon>
        <taxon>Flavobacteriia</taxon>
        <taxon>Flavobacteriales</taxon>
        <taxon>Flavobacteriaceae</taxon>
        <taxon>Croceibacter</taxon>
    </lineage>
</organism>
<dbReference type="InterPro" id="IPR011712">
    <property type="entry name" value="Sig_transdc_His_kin_sub3_dim/P"/>
</dbReference>
<dbReference type="Pfam" id="PF07730">
    <property type="entry name" value="HisKA_3"/>
    <property type="match status" value="1"/>
</dbReference>
<keyword evidence="10" id="KW-0479">Metal-binding</keyword>
<keyword evidence="16" id="KW-0411">Iron-sulfur</keyword>
<keyword evidence="19" id="KW-0812">Transmembrane</keyword>
<evidence type="ECO:0000256" key="1">
    <source>
        <dbReference type="ARBA" id="ARBA00000085"/>
    </source>
</evidence>
<dbReference type="Pfam" id="PF02518">
    <property type="entry name" value="HATPase_c"/>
    <property type="match status" value="1"/>
</dbReference>